<reference evidence="2 3" key="1">
    <citation type="journal article" date="2009" name="Science">
        <title>Genome sequence, comparative analysis, and population genetics of the domestic horse.</title>
        <authorList>
            <consortium name="Broad Institute Genome Sequencing Platform"/>
            <consortium name="Broad Institute Whole Genome Assembly Team"/>
            <person name="Wade C.M."/>
            <person name="Giulotto E."/>
            <person name="Sigurdsson S."/>
            <person name="Zoli M."/>
            <person name="Gnerre S."/>
            <person name="Imsland F."/>
            <person name="Lear T.L."/>
            <person name="Adelson D.L."/>
            <person name="Bailey E."/>
            <person name="Bellone R.R."/>
            <person name="Bloecker H."/>
            <person name="Distl O."/>
            <person name="Edgar R.C."/>
            <person name="Garber M."/>
            <person name="Leeb T."/>
            <person name="Mauceli E."/>
            <person name="MacLeod J.N."/>
            <person name="Penedo M.C.T."/>
            <person name="Raison J.M."/>
            <person name="Sharpe T."/>
            <person name="Vogel J."/>
            <person name="Andersson L."/>
            <person name="Antczak D.F."/>
            <person name="Biagi T."/>
            <person name="Binns M.M."/>
            <person name="Chowdhary B.P."/>
            <person name="Coleman S.J."/>
            <person name="Della Valle G."/>
            <person name="Fryc S."/>
            <person name="Guerin G."/>
            <person name="Hasegawa T."/>
            <person name="Hill E.W."/>
            <person name="Jurka J."/>
            <person name="Kiialainen A."/>
            <person name="Lindgren G."/>
            <person name="Liu J."/>
            <person name="Magnani E."/>
            <person name="Mickelson J.R."/>
            <person name="Murray J."/>
            <person name="Nergadze S.G."/>
            <person name="Onofrio R."/>
            <person name="Pedroni S."/>
            <person name="Piras M.F."/>
            <person name="Raudsepp T."/>
            <person name="Rocchi M."/>
            <person name="Roeed K.H."/>
            <person name="Ryder O.A."/>
            <person name="Searle S."/>
            <person name="Skow L."/>
            <person name="Swinburne J.E."/>
            <person name="Syvaenen A.C."/>
            <person name="Tozaki T."/>
            <person name="Valberg S.J."/>
            <person name="Vaudin M."/>
            <person name="White J.R."/>
            <person name="Zody M.C."/>
            <person name="Lander E.S."/>
            <person name="Lindblad-Toh K."/>
        </authorList>
    </citation>
    <scope>NUCLEOTIDE SEQUENCE [LARGE SCALE GENOMIC DNA]</scope>
    <source>
        <strain evidence="2 3">Thoroughbred</strain>
    </source>
</reference>
<keyword evidence="3" id="KW-1185">Reference proteome</keyword>
<name>A0A9L0RSM9_HORSE</name>
<reference evidence="2" key="3">
    <citation type="submission" date="2025-09" db="UniProtKB">
        <authorList>
            <consortium name="Ensembl"/>
        </authorList>
    </citation>
    <scope>IDENTIFICATION</scope>
    <source>
        <strain evidence="2">Thoroughbred</strain>
    </source>
</reference>
<dbReference type="Ensembl" id="ENSECAT00000113539.1">
    <property type="protein sequence ID" value="ENSECAP00000064840.1"/>
    <property type="gene ID" value="ENSECAG00000035517.2"/>
</dbReference>
<feature type="compositionally biased region" description="Basic and acidic residues" evidence="1">
    <location>
        <begin position="61"/>
        <end position="71"/>
    </location>
</feature>
<organism evidence="2 3">
    <name type="scientific">Equus caballus</name>
    <name type="common">Horse</name>
    <dbReference type="NCBI Taxonomy" id="9796"/>
    <lineage>
        <taxon>Eukaryota</taxon>
        <taxon>Metazoa</taxon>
        <taxon>Chordata</taxon>
        <taxon>Craniata</taxon>
        <taxon>Vertebrata</taxon>
        <taxon>Euteleostomi</taxon>
        <taxon>Mammalia</taxon>
        <taxon>Eutheria</taxon>
        <taxon>Laurasiatheria</taxon>
        <taxon>Perissodactyla</taxon>
        <taxon>Equidae</taxon>
        <taxon>Equus</taxon>
    </lineage>
</organism>
<protein>
    <submittedName>
        <fullName evidence="2">Uncharacterized protein</fullName>
    </submittedName>
</protein>
<accession>A0A9L0RSM9</accession>
<feature type="region of interest" description="Disordered" evidence="1">
    <location>
        <begin position="38"/>
        <end position="167"/>
    </location>
</feature>
<dbReference type="Proteomes" id="UP000002281">
    <property type="component" value="Chromosome 5"/>
</dbReference>
<dbReference type="AlphaFoldDB" id="A0A9L0RSM9"/>
<sequence length="236" mass="24800">PLLISLWVRASNPSLHYNHLEKCTASPEDLQALNTLGAGTSTGKRAHYQGPASRPLLSDTRLPREEVEGGSHDLTAPSSPPGISQERGARAGWKRGGAALPTDRATHQCTNTARPSARAWPMKATHRSKWLSRSVSGLSSAGTKKRSRPSTPAPALKSGSSESTVSTAVMPTSLRWSGSATAAAPPRYSPGCTSSIRPTELAPLWLRIGRSQPWLPPCASNMAAPGGQTAAGLTIE</sequence>
<feature type="compositionally biased region" description="Polar residues" evidence="1">
    <location>
        <begin position="158"/>
        <end position="167"/>
    </location>
</feature>
<reference evidence="2" key="2">
    <citation type="submission" date="2025-08" db="UniProtKB">
        <authorList>
            <consortium name="Ensembl"/>
        </authorList>
    </citation>
    <scope>IDENTIFICATION</scope>
    <source>
        <strain evidence="2">Thoroughbred</strain>
    </source>
</reference>
<feature type="compositionally biased region" description="Polar residues" evidence="1">
    <location>
        <begin position="131"/>
        <end position="142"/>
    </location>
</feature>
<dbReference type="GeneTree" id="ENSGT00860000135883"/>
<evidence type="ECO:0000313" key="3">
    <source>
        <dbReference type="Proteomes" id="UP000002281"/>
    </source>
</evidence>
<proteinExistence type="predicted"/>
<evidence type="ECO:0000313" key="2">
    <source>
        <dbReference type="Ensembl" id="ENSECAP00000064840.1"/>
    </source>
</evidence>
<evidence type="ECO:0000256" key="1">
    <source>
        <dbReference type="SAM" id="MobiDB-lite"/>
    </source>
</evidence>